<dbReference type="OrthoDB" id="3432781at2759"/>
<organism evidence="1 2">
    <name type="scientific">Aspergillus steynii IBT 23096</name>
    <dbReference type="NCBI Taxonomy" id="1392250"/>
    <lineage>
        <taxon>Eukaryota</taxon>
        <taxon>Fungi</taxon>
        <taxon>Dikarya</taxon>
        <taxon>Ascomycota</taxon>
        <taxon>Pezizomycotina</taxon>
        <taxon>Eurotiomycetes</taxon>
        <taxon>Eurotiomycetidae</taxon>
        <taxon>Eurotiales</taxon>
        <taxon>Aspergillaceae</taxon>
        <taxon>Aspergillus</taxon>
        <taxon>Aspergillus subgen. Circumdati</taxon>
    </lineage>
</organism>
<dbReference type="EMBL" id="MSFO01000005">
    <property type="protein sequence ID" value="PLB47663.1"/>
    <property type="molecule type" value="Genomic_DNA"/>
</dbReference>
<gene>
    <name evidence="1" type="ORF">P170DRAFT_447593</name>
</gene>
<evidence type="ECO:0000313" key="1">
    <source>
        <dbReference type="EMBL" id="PLB47663.1"/>
    </source>
</evidence>
<dbReference type="RefSeq" id="XP_024702965.1">
    <property type="nucleotide sequence ID" value="XM_024850894.1"/>
</dbReference>
<dbReference type="InterPro" id="IPR025213">
    <property type="entry name" value="Sim4_Fta2"/>
</dbReference>
<dbReference type="STRING" id="1392250.A0A2I2G477"/>
<evidence type="ECO:0000313" key="2">
    <source>
        <dbReference type="Proteomes" id="UP000234275"/>
    </source>
</evidence>
<keyword evidence="2" id="KW-1185">Reference proteome</keyword>
<protein>
    <submittedName>
        <fullName evidence="1">Uncharacterized protein</fullName>
    </submittedName>
</protein>
<dbReference type="GeneID" id="36558593"/>
<dbReference type="Pfam" id="PF13095">
    <property type="entry name" value="FTA2"/>
    <property type="match status" value="1"/>
</dbReference>
<accession>A0A2I2G477</accession>
<dbReference type="AlphaFoldDB" id="A0A2I2G477"/>
<dbReference type="Proteomes" id="UP000234275">
    <property type="component" value="Unassembled WGS sequence"/>
</dbReference>
<comment type="caution">
    <text evidence="1">The sequence shown here is derived from an EMBL/GenBank/DDBJ whole genome shotgun (WGS) entry which is preliminary data.</text>
</comment>
<reference evidence="1 2" key="1">
    <citation type="submission" date="2016-12" db="EMBL/GenBank/DDBJ databases">
        <title>The genomes of Aspergillus section Nigri reveals drivers in fungal speciation.</title>
        <authorList>
            <consortium name="DOE Joint Genome Institute"/>
            <person name="Vesth T.C."/>
            <person name="Nybo J."/>
            <person name="Theobald S."/>
            <person name="Brandl J."/>
            <person name="Frisvad J.C."/>
            <person name="Nielsen K.F."/>
            <person name="Lyhne E.K."/>
            <person name="Kogle M.E."/>
            <person name="Kuo A."/>
            <person name="Riley R."/>
            <person name="Clum A."/>
            <person name="Nolan M."/>
            <person name="Lipzen A."/>
            <person name="Salamov A."/>
            <person name="Henrissat B."/>
            <person name="Wiebenga A."/>
            <person name="De Vries R.P."/>
            <person name="Grigoriev I.V."/>
            <person name="Mortensen U.H."/>
            <person name="Andersen M.R."/>
            <person name="Baker S.E."/>
        </authorList>
    </citation>
    <scope>NUCLEOTIDE SEQUENCE [LARGE SCALE GENOMIC DNA]</scope>
    <source>
        <strain evidence="1 2">IBT 23096</strain>
    </source>
</reference>
<dbReference type="VEuPathDB" id="FungiDB:P170DRAFT_447593"/>
<name>A0A2I2G477_9EURO</name>
<sequence>MLHVVTGDLPHKQMLMLEDVGIFTLHLPRKPLRMDQSVKNEYSLCPFQRFTGYKDEISKPQYIGKGEQGFVFRFEHKGRDLCMKLFFKYEHVERVHENTAHMLSPFGSECRAFARLCDLHENGNWAVQYHGWMFLNDRQLHQLRKVSGRQKRNPHWEYIRWAVVKDFITEKPPTSMDVERLQDIASTFNIPKRGNILPRDVKRENYGGQRMVDLGCTLTYPFFRRYASEFERNGFFQCLENHGLTMWD</sequence>
<proteinExistence type="predicted"/>